<evidence type="ECO:0000313" key="8">
    <source>
        <dbReference type="Proteomes" id="UP000750711"/>
    </source>
</evidence>
<feature type="compositionally biased region" description="Polar residues" evidence="5">
    <location>
        <begin position="20"/>
        <end position="31"/>
    </location>
</feature>
<feature type="compositionally biased region" description="Basic and acidic residues" evidence="5">
    <location>
        <begin position="255"/>
        <end position="269"/>
    </location>
</feature>
<evidence type="ECO:0000256" key="1">
    <source>
        <dbReference type="ARBA" id="ARBA00004123"/>
    </source>
</evidence>
<accession>A0A9P8IFV6</accession>
<dbReference type="SUPFAM" id="SSF54928">
    <property type="entry name" value="RNA-binding domain, RBD"/>
    <property type="match status" value="1"/>
</dbReference>
<feature type="region of interest" description="Disordered" evidence="5">
    <location>
        <begin position="214"/>
        <end position="249"/>
    </location>
</feature>
<evidence type="ECO:0000313" key="7">
    <source>
        <dbReference type="EMBL" id="KAH0551560.1"/>
    </source>
</evidence>
<sequence>MASSSPRIMIVKPFKGSGTNGVLNVSTQPSPQVEAPKPAPSKSAGPRLKVAIRRLPPGLTQVELETTLGGDWKLGEGRIDWMSFRPGKVSKEVYLHLTDQSHLMSLSATVQQANFVDARNTSSSASLLGPPVVEFAPFGRIPSAKRRSDARQGTIDQDPEFIAFLESLTNPTNAKKGSGEGSIGVDGPGKKEEKVTTTPLIQYLKDKKALKAKEATLPTKGSRARLETRENRGDKGGEKKILSKPAKEAALAEKNYLEKKGAREREKKVQKATTEAIKVLNREASAASGKAKTDTPLPPASSAGGGKEAGSSQSPAAPSAPAAERRRERGNASIAAKILQRDLGLGGTPPRRGSAKRESTSDGAKLESSSQPTTTSPVKHERPSAANSENVRPVEDTTLSEKTPPSGPSSEKESHRKSRRAHRFSNDKASLPSRNPPTGPAAPLAILKKSITSVQQQHQQQLSGASPPKGPSSANNPPPSLKSASSAPPVVPSAPKSIASVPTPSAGATQAFCKHANASQGVTEPALREVMEVHGAVVKVEIDKKKGFGY</sequence>
<evidence type="ECO:0000259" key="6">
    <source>
        <dbReference type="Pfam" id="PF03467"/>
    </source>
</evidence>
<gene>
    <name evidence="7" type="ORF">GP486_007224</name>
</gene>
<dbReference type="GO" id="GO:0005730">
    <property type="term" value="C:nucleolus"/>
    <property type="evidence" value="ECO:0007669"/>
    <property type="project" value="TreeGrafter"/>
</dbReference>
<feature type="region of interest" description="Disordered" evidence="5">
    <location>
        <begin position="255"/>
        <end position="274"/>
    </location>
</feature>
<keyword evidence="3" id="KW-0866">Nonsense-mediated mRNA decay</keyword>
<feature type="region of interest" description="Disordered" evidence="5">
    <location>
        <begin position="172"/>
        <end position="194"/>
    </location>
</feature>
<evidence type="ECO:0000256" key="3">
    <source>
        <dbReference type="ARBA" id="ARBA00023161"/>
    </source>
</evidence>
<dbReference type="PANTHER" id="PTHR13112:SF0">
    <property type="entry name" value="FI21285P1"/>
    <property type="match status" value="1"/>
</dbReference>
<evidence type="ECO:0000256" key="2">
    <source>
        <dbReference type="ARBA" id="ARBA00005991"/>
    </source>
</evidence>
<dbReference type="InterPro" id="IPR005120">
    <property type="entry name" value="UPF3_dom"/>
</dbReference>
<proteinExistence type="inferred from homology"/>
<evidence type="ECO:0000256" key="5">
    <source>
        <dbReference type="SAM" id="MobiDB-lite"/>
    </source>
</evidence>
<dbReference type="InterPro" id="IPR035979">
    <property type="entry name" value="RBD_domain_sf"/>
</dbReference>
<comment type="similarity">
    <text evidence="2">Belongs to the RENT3 family.</text>
</comment>
<organism evidence="7 8">
    <name type="scientific">Trichoglossum hirsutum</name>
    <dbReference type="NCBI Taxonomy" id="265104"/>
    <lineage>
        <taxon>Eukaryota</taxon>
        <taxon>Fungi</taxon>
        <taxon>Dikarya</taxon>
        <taxon>Ascomycota</taxon>
        <taxon>Pezizomycotina</taxon>
        <taxon>Geoglossomycetes</taxon>
        <taxon>Geoglossales</taxon>
        <taxon>Geoglossaceae</taxon>
        <taxon>Trichoglossum</taxon>
    </lineage>
</organism>
<feature type="region of interest" description="Disordered" evidence="5">
    <location>
        <begin position="1"/>
        <end position="45"/>
    </location>
</feature>
<evidence type="ECO:0000256" key="4">
    <source>
        <dbReference type="ARBA" id="ARBA00023242"/>
    </source>
</evidence>
<dbReference type="PANTHER" id="PTHR13112">
    <property type="entry name" value="UPF3 REGULATOR OF NONSENSE TRANSCRIPTS-LIKE PROTEIN"/>
    <property type="match status" value="1"/>
</dbReference>
<reference evidence="7" key="1">
    <citation type="submission" date="2021-03" db="EMBL/GenBank/DDBJ databases">
        <title>Comparative genomics and phylogenomic investigation of the class Geoglossomycetes provide insights into ecological specialization and systematics.</title>
        <authorList>
            <person name="Melie T."/>
            <person name="Pirro S."/>
            <person name="Miller A.N."/>
            <person name="Quandt A."/>
        </authorList>
    </citation>
    <scope>NUCLEOTIDE SEQUENCE</scope>
    <source>
        <strain evidence="7">CAQ_001_2017</strain>
    </source>
</reference>
<keyword evidence="4" id="KW-0539">Nucleus</keyword>
<feature type="non-terminal residue" evidence="7">
    <location>
        <position position="550"/>
    </location>
</feature>
<feature type="compositionally biased region" description="Low complexity" evidence="5">
    <location>
        <begin position="309"/>
        <end position="322"/>
    </location>
</feature>
<dbReference type="InterPro" id="IPR039722">
    <property type="entry name" value="Upf3"/>
</dbReference>
<dbReference type="CDD" id="cd12455">
    <property type="entry name" value="RRM_like_Smg4_UPF3"/>
    <property type="match status" value="1"/>
</dbReference>
<name>A0A9P8IFV6_9PEZI</name>
<dbReference type="AlphaFoldDB" id="A0A9P8IFV6"/>
<feature type="compositionally biased region" description="Basic and acidic residues" evidence="5">
    <location>
        <begin position="224"/>
        <end position="249"/>
    </location>
</feature>
<dbReference type="GO" id="GO:0000184">
    <property type="term" value="P:nuclear-transcribed mRNA catabolic process, nonsense-mediated decay"/>
    <property type="evidence" value="ECO:0007669"/>
    <property type="project" value="UniProtKB-KW"/>
</dbReference>
<feature type="region of interest" description="Disordered" evidence="5">
    <location>
        <begin position="280"/>
        <end position="507"/>
    </location>
</feature>
<comment type="caution">
    <text evidence="7">The sequence shown here is derived from an EMBL/GenBank/DDBJ whole genome shotgun (WGS) entry which is preliminary data.</text>
</comment>
<protein>
    <recommendedName>
        <fullName evidence="6">UPF3 domain-containing protein</fullName>
    </recommendedName>
</protein>
<dbReference type="GO" id="GO:0003729">
    <property type="term" value="F:mRNA binding"/>
    <property type="evidence" value="ECO:0007669"/>
    <property type="project" value="TreeGrafter"/>
</dbReference>
<dbReference type="Gene3D" id="3.30.70.330">
    <property type="match status" value="1"/>
</dbReference>
<dbReference type="EMBL" id="JAGHQM010001927">
    <property type="protein sequence ID" value="KAH0551560.1"/>
    <property type="molecule type" value="Genomic_DNA"/>
</dbReference>
<feature type="compositionally biased region" description="Polar residues" evidence="5">
    <location>
        <begin position="367"/>
        <end position="377"/>
    </location>
</feature>
<dbReference type="GO" id="GO:0045727">
    <property type="term" value="P:positive regulation of translation"/>
    <property type="evidence" value="ECO:0007669"/>
    <property type="project" value="TreeGrafter"/>
</dbReference>
<feature type="domain" description="UPF3" evidence="6">
    <location>
        <begin position="47"/>
        <end position="209"/>
    </location>
</feature>
<comment type="subcellular location">
    <subcellularLocation>
        <location evidence="1">Nucleus</location>
    </subcellularLocation>
</comment>
<dbReference type="GO" id="GO:0005737">
    <property type="term" value="C:cytoplasm"/>
    <property type="evidence" value="ECO:0007669"/>
    <property type="project" value="TreeGrafter"/>
</dbReference>
<dbReference type="Proteomes" id="UP000750711">
    <property type="component" value="Unassembled WGS sequence"/>
</dbReference>
<keyword evidence="8" id="KW-1185">Reference proteome</keyword>
<dbReference type="InterPro" id="IPR012677">
    <property type="entry name" value="Nucleotide-bd_a/b_plait_sf"/>
</dbReference>
<feature type="compositionally biased region" description="Low complexity" evidence="5">
    <location>
        <begin position="455"/>
        <end position="502"/>
    </location>
</feature>
<dbReference type="Pfam" id="PF03467">
    <property type="entry name" value="Smg4_UPF3"/>
    <property type="match status" value="1"/>
</dbReference>